<feature type="transmembrane region" description="Helical" evidence="7">
    <location>
        <begin position="123"/>
        <end position="143"/>
    </location>
</feature>
<keyword evidence="4 7" id="KW-1133">Transmembrane helix</keyword>
<accession>A0ABS7X859</accession>
<dbReference type="EMBL" id="JAERPS020000002">
    <property type="protein sequence ID" value="MBZ9611345.1"/>
    <property type="molecule type" value="Genomic_DNA"/>
</dbReference>
<feature type="transmembrane region" description="Helical" evidence="7">
    <location>
        <begin position="50"/>
        <end position="77"/>
    </location>
</feature>
<dbReference type="Pfam" id="PF00884">
    <property type="entry name" value="Sulfatase"/>
    <property type="match status" value="1"/>
</dbReference>
<keyword evidence="2" id="KW-1003">Cell membrane</keyword>
<feature type="transmembrane region" description="Helical" evidence="7">
    <location>
        <begin position="98"/>
        <end position="117"/>
    </location>
</feature>
<evidence type="ECO:0000256" key="7">
    <source>
        <dbReference type="SAM" id="Phobius"/>
    </source>
</evidence>
<evidence type="ECO:0000256" key="6">
    <source>
        <dbReference type="SAM" id="MobiDB-lite"/>
    </source>
</evidence>
<keyword evidence="10" id="KW-1185">Reference proteome</keyword>
<dbReference type="PANTHER" id="PTHR47371">
    <property type="entry name" value="LIPOTEICHOIC ACID SYNTHASE"/>
    <property type="match status" value="1"/>
</dbReference>
<protein>
    <submittedName>
        <fullName evidence="9">Sulfatase-like hydrolase/transferase</fullName>
    </submittedName>
</protein>
<keyword evidence="5 7" id="KW-0472">Membrane</keyword>
<comment type="caution">
    <text evidence="9">The sequence shown here is derived from an EMBL/GenBank/DDBJ whole genome shotgun (WGS) entry which is preliminary data.</text>
</comment>
<evidence type="ECO:0000256" key="5">
    <source>
        <dbReference type="ARBA" id="ARBA00023136"/>
    </source>
</evidence>
<feature type="domain" description="Sulfatase N-terminal" evidence="8">
    <location>
        <begin position="277"/>
        <end position="373"/>
    </location>
</feature>
<organism evidence="9 10">
    <name type="scientific">Rheinheimera maricola</name>
    <dbReference type="NCBI Taxonomy" id="2793282"/>
    <lineage>
        <taxon>Bacteria</taxon>
        <taxon>Pseudomonadati</taxon>
        <taxon>Pseudomonadota</taxon>
        <taxon>Gammaproteobacteria</taxon>
        <taxon>Chromatiales</taxon>
        <taxon>Chromatiaceae</taxon>
        <taxon>Rheinheimera</taxon>
    </lineage>
</organism>
<dbReference type="InterPro" id="IPR017850">
    <property type="entry name" value="Alkaline_phosphatase_core_sf"/>
</dbReference>
<proteinExistence type="predicted"/>
<dbReference type="RefSeq" id="WP_205309521.1">
    <property type="nucleotide sequence ID" value="NZ_JAERPS020000002.1"/>
</dbReference>
<dbReference type="Gene3D" id="3.40.720.10">
    <property type="entry name" value="Alkaline Phosphatase, subunit A"/>
    <property type="match status" value="1"/>
</dbReference>
<sequence length="491" mass="55365">MQFYHPLKAILFVAILPNIALIILAIWFDLNRPYVNLDYLFVSLLTLTRLRWLGIAFFILLFAIDLFVLAGQIFLFIRPDNLLYLIKFLPETSSAYQFGIIGLVILLVLLTYVQLSIPKVAKPLHTLVIFNIALILYAMNVYGSGDPQERIWRVQSSPLVDSQLLFLLDNRSDGFLQSFISDGPALSNIKVSGASADWFNTEKADSKKNLMLIASESWGVPLNHNIQQALLAPLTNLNRKIKHIDSGQFNFSGPTLAAELRELCQLDAFHYNLKDVTNGFENCLPNKLKQSGYKTYAMHGATGVMYDRIYWYPRAGFESSTFFETQVWPRRCFSFPGACDIDMIETASKALSSSDPTFLYWLTLNSHSVYDTRDIHIDLFDCENFNVDPTTQSCRNLKLHAQFFYSLAKSIEAGNFAGVEVVIVGDHTPIITSPEEKAAYFVDQKVPWIKFSVEHGNNNALVQNDHNESSDNIPAAEDAVPSNISAKQSAR</sequence>
<evidence type="ECO:0000313" key="10">
    <source>
        <dbReference type="Proteomes" id="UP000663814"/>
    </source>
</evidence>
<feature type="region of interest" description="Disordered" evidence="6">
    <location>
        <begin position="460"/>
        <end position="491"/>
    </location>
</feature>
<dbReference type="InterPro" id="IPR000917">
    <property type="entry name" value="Sulfatase_N"/>
</dbReference>
<feature type="transmembrane region" description="Helical" evidence="7">
    <location>
        <begin position="9"/>
        <end position="30"/>
    </location>
</feature>
<evidence type="ECO:0000256" key="1">
    <source>
        <dbReference type="ARBA" id="ARBA00004651"/>
    </source>
</evidence>
<gene>
    <name evidence="9" type="ORF">I4W93_007020</name>
</gene>
<dbReference type="SUPFAM" id="SSF53649">
    <property type="entry name" value="Alkaline phosphatase-like"/>
    <property type="match status" value="1"/>
</dbReference>
<evidence type="ECO:0000256" key="4">
    <source>
        <dbReference type="ARBA" id="ARBA00022989"/>
    </source>
</evidence>
<evidence type="ECO:0000256" key="2">
    <source>
        <dbReference type="ARBA" id="ARBA00022475"/>
    </source>
</evidence>
<dbReference type="PANTHER" id="PTHR47371:SF3">
    <property type="entry name" value="PHOSPHOGLYCEROL TRANSFERASE I"/>
    <property type="match status" value="1"/>
</dbReference>
<name>A0ABS7X859_9GAMM</name>
<reference evidence="9 10" key="1">
    <citation type="submission" date="2021-08" db="EMBL/GenBank/DDBJ databases">
        <title>Rheinheimera aquimaris sp. nov., isolated from seawater of the East Sea in Korea.</title>
        <authorList>
            <person name="Kim K.H."/>
            <person name="Wenting R."/>
            <person name="Kim K.R."/>
            <person name="Jeon C.O."/>
        </authorList>
    </citation>
    <scope>NUCLEOTIDE SEQUENCE [LARGE SCALE GENOMIC DNA]</scope>
    <source>
        <strain evidence="9 10">MA-13</strain>
    </source>
</reference>
<evidence type="ECO:0000256" key="3">
    <source>
        <dbReference type="ARBA" id="ARBA00022692"/>
    </source>
</evidence>
<comment type="subcellular location">
    <subcellularLocation>
        <location evidence="1">Cell membrane</location>
        <topology evidence="1">Multi-pass membrane protein</topology>
    </subcellularLocation>
</comment>
<dbReference type="InterPro" id="IPR050448">
    <property type="entry name" value="OpgB/LTA_synthase_biosynth"/>
</dbReference>
<dbReference type="Proteomes" id="UP000663814">
    <property type="component" value="Unassembled WGS sequence"/>
</dbReference>
<keyword evidence="3 7" id="KW-0812">Transmembrane</keyword>
<feature type="compositionally biased region" description="Polar residues" evidence="6">
    <location>
        <begin position="482"/>
        <end position="491"/>
    </location>
</feature>
<evidence type="ECO:0000313" key="9">
    <source>
        <dbReference type="EMBL" id="MBZ9611345.1"/>
    </source>
</evidence>
<evidence type="ECO:0000259" key="8">
    <source>
        <dbReference type="Pfam" id="PF00884"/>
    </source>
</evidence>